<keyword evidence="1" id="KW-0812">Transmembrane</keyword>
<evidence type="ECO:0000256" key="1">
    <source>
        <dbReference type="SAM" id="Phobius"/>
    </source>
</evidence>
<keyword evidence="1" id="KW-1133">Transmembrane helix</keyword>
<evidence type="ECO:0000313" key="2">
    <source>
        <dbReference type="EMBL" id="CAB4240989.1"/>
    </source>
</evidence>
<feature type="transmembrane region" description="Helical" evidence="1">
    <location>
        <begin position="40"/>
        <end position="58"/>
    </location>
</feature>
<gene>
    <name evidence="2" type="ORF">UFOVP22_39</name>
</gene>
<sequence length="59" mass="7105">MYKLPNDYSNFHFLSPHDRLYKDCLKNVQWEKDYITVDSILDVFSLILFVTFVIGLLLY</sequence>
<organism evidence="2">
    <name type="scientific">uncultured Caudovirales phage</name>
    <dbReference type="NCBI Taxonomy" id="2100421"/>
    <lineage>
        <taxon>Viruses</taxon>
        <taxon>Duplodnaviria</taxon>
        <taxon>Heunggongvirae</taxon>
        <taxon>Uroviricota</taxon>
        <taxon>Caudoviricetes</taxon>
        <taxon>Peduoviridae</taxon>
        <taxon>Maltschvirus</taxon>
        <taxon>Maltschvirus maltsch</taxon>
    </lineage>
</organism>
<name>A0A6J5T8X3_9CAUD</name>
<dbReference type="EMBL" id="LR797818">
    <property type="protein sequence ID" value="CAB4240989.1"/>
    <property type="molecule type" value="Genomic_DNA"/>
</dbReference>
<accession>A0A6J5T8X3</accession>
<protein>
    <submittedName>
        <fullName evidence="2">Uncharacterized protein</fullName>
    </submittedName>
</protein>
<reference evidence="2" key="1">
    <citation type="submission" date="2020-05" db="EMBL/GenBank/DDBJ databases">
        <authorList>
            <person name="Chiriac C."/>
            <person name="Salcher M."/>
            <person name="Ghai R."/>
            <person name="Kavagutti S V."/>
        </authorList>
    </citation>
    <scope>NUCLEOTIDE SEQUENCE</scope>
</reference>
<proteinExistence type="predicted"/>
<keyword evidence="1" id="KW-0472">Membrane</keyword>